<accession>A0A4Y7RUQ0</accession>
<sequence length="39" mass="4333">MLVFGIPILPLFGPFFLILTIFGIRVALAAPGFPFIWLN</sequence>
<keyword evidence="1" id="KW-0812">Transmembrane</keyword>
<keyword evidence="1" id="KW-0472">Membrane</keyword>
<feature type="transmembrane region" description="Helical" evidence="1">
    <location>
        <begin position="12"/>
        <end position="38"/>
    </location>
</feature>
<protein>
    <submittedName>
        <fullName evidence="2">Uncharacterized protein</fullName>
    </submittedName>
</protein>
<comment type="caution">
    <text evidence="2">The sequence shown here is derived from an EMBL/GenBank/DDBJ whole genome shotgun (WGS) entry which is preliminary data.</text>
</comment>
<gene>
    <name evidence="2" type="ORF">Pmgp_00924</name>
</gene>
<evidence type="ECO:0000313" key="2">
    <source>
        <dbReference type="EMBL" id="TEB12593.1"/>
    </source>
</evidence>
<dbReference type="AlphaFoldDB" id="A0A4Y7RUQ0"/>
<dbReference type="EMBL" id="QFFZ01000006">
    <property type="protein sequence ID" value="TEB12593.1"/>
    <property type="molecule type" value="Genomic_DNA"/>
</dbReference>
<keyword evidence="3" id="KW-1185">Reference proteome</keyword>
<evidence type="ECO:0000313" key="3">
    <source>
        <dbReference type="Proteomes" id="UP000297597"/>
    </source>
</evidence>
<proteinExistence type="predicted"/>
<evidence type="ECO:0000256" key="1">
    <source>
        <dbReference type="SAM" id="Phobius"/>
    </source>
</evidence>
<organism evidence="2 3">
    <name type="scientific">Pelotomaculum propionicicum</name>
    <dbReference type="NCBI Taxonomy" id="258475"/>
    <lineage>
        <taxon>Bacteria</taxon>
        <taxon>Bacillati</taxon>
        <taxon>Bacillota</taxon>
        <taxon>Clostridia</taxon>
        <taxon>Eubacteriales</taxon>
        <taxon>Desulfotomaculaceae</taxon>
        <taxon>Pelotomaculum</taxon>
    </lineage>
</organism>
<name>A0A4Y7RUQ0_9FIRM</name>
<reference evidence="2 3" key="1">
    <citation type="journal article" date="2018" name="Environ. Microbiol.">
        <title>Novel energy conservation strategies and behaviour of Pelotomaculum schinkii driving syntrophic propionate catabolism.</title>
        <authorList>
            <person name="Hidalgo-Ahumada C.A.P."/>
            <person name="Nobu M.K."/>
            <person name="Narihiro T."/>
            <person name="Tamaki H."/>
            <person name="Liu W.T."/>
            <person name="Kamagata Y."/>
            <person name="Stams A.J.M."/>
            <person name="Imachi H."/>
            <person name="Sousa D.Z."/>
        </authorList>
    </citation>
    <scope>NUCLEOTIDE SEQUENCE [LARGE SCALE GENOMIC DNA]</scope>
    <source>
        <strain evidence="2 3">MGP</strain>
    </source>
</reference>
<dbReference type="Proteomes" id="UP000297597">
    <property type="component" value="Unassembled WGS sequence"/>
</dbReference>
<keyword evidence="1" id="KW-1133">Transmembrane helix</keyword>